<comment type="caution">
    <text evidence="6">The sequence shown here is derived from an EMBL/GenBank/DDBJ whole genome shotgun (WGS) entry which is preliminary data.</text>
</comment>
<keyword evidence="7" id="KW-1185">Reference proteome</keyword>
<feature type="compositionally biased region" description="Gly residues" evidence="4">
    <location>
        <begin position="2019"/>
        <end position="2034"/>
    </location>
</feature>
<feature type="region of interest" description="Disordered" evidence="4">
    <location>
        <begin position="1"/>
        <end position="28"/>
    </location>
</feature>
<dbReference type="PANTHER" id="PTHR12338">
    <property type="entry name" value="AUTOTRANSPORTER"/>
    <property type="match status" value="1"/>
</dbReference>
<evidence type="ECO:0000256" key="3">
    <source>
        <dbReference type="ARBA" id="ARBA00022729"/>
    </source>
</evidence>
<feature type="compositionally biased region" description="Low complexity" evidence="4">
    <location>
        <begin position="2105"/>
        <end position="2122"/>
    </location>
</feature>
<evidence type="ECO:0000256" key="4">
    <source>
        <dbReference type="SAM" id="MobiDB-lite"/>
    </source>
</evidence>
<dbReference type="Pfam" id="PF18657">
    <property type="entry name" value="YDG"/>
    <property type="match status" value="8"/>
</dbReference>
<feature type="compositionally biased region" description="Low complexity" evidence="4">
    <location>
        <begin position="2035"/>
        <end position="2050"/>
    </location>
</feature>
<feature type="domain" description="Filamentous haemagglutinin FhaB/tRNA nuclease CdiA-like TPS" evidence="5">
    <location>
        <begin position="80"/>
        <end position="192"/>
    </location>
</feature>
<dbReference type="NCBIfam" id="TIGR01901">
    <property type="entry name" value="adhes_NPXG"/>
    <property type="match status" value="1"/>
</dbReference>
<sequence>MAASATSTCGCSSACASDAAPRQPRGQPVNHTYRLIWDEVRGAYVVVAEIASSRGKRASAAVLAAAMLVVAPLCAHAQNAGTLPTDGRVVAGQAQLDQHGSRLTVRQGSQRLIMNWAGFDIGGDAGVRFEQPNSGAIALNRVLGNAPSLIAGELSANGQVWLVNPNGAVFGKGAQVDVGGLVVSSLSISDEDFLAGRARFAATGAAGAVRNEGSLRAGDGVVALLAPSVANTGQISAGQVGLGAGDRVALDFAADGLLSLQVERAALEAELSHSGLIQGNNVILSASSASALRSSVINLDGVVEATGLSERGGRIVLDGGEVGEVRVGGRLDASSQGAGGGRIEVLGQHLVLDDNTRLDASGASGGGDIHVGGGWQGNAPALRNATSVEVAAGAVAKANATGTGQGGEVVFWSDDSMRFAGNIEVRGGEQGGDGGRAEVSGKRTLSYSGRTDARATHGRTGDLLLDPAAVTIRGGGSGSGAVDGSLVFERDLEAQNANVLLQATESITFEDLNNNGGDGRLSMGNNISLRVEVTPPSGDNGNRTITFANSSNVIEVFGTGSIYMQAGSNRTGALVNVANLIAHGAGSNPGTLPSHTVTTVGSGTPAAGSITLYGADGITLGGAIATNGGYVRIWADSDNAGGGGMTVGNPISTGGGNLYISAGNSSNQIDLNSNMTLGTGRLFFHQDGTQSAASVTLNGLLSASGNVDITTPFTFGGNASIHTDGAINFGNVAVNLNTGAGVLTLRANSINWGTATLNNLSTASMRLEPYAASTNMVLGAASGFASAATLNKLPGIRNLTIGREDGTGTISVSGNYNFNASGSFEVVNRTLDFTAGGLSNTTGNVILTGDNINIGQAVTANGGTGKVVIRQATAANELRLGSGLDNASIGQVNAATLEVGRSDGGDLVFDSDISTSAGSVHLKSGGRVVGVDGGVSASNLAITAGGGAEITDDTFDFTTLALNTGGNSKITSSAPNWGLGTVDGLNGLSIQTGRNVDVTLNAQGTLGLNSAIAFANTASTLYALAGSGFSTGSATLSGQSQATVEFGLEGAGRSFELGGSGSTLSGAGMARFNGVKTLRVAAADDDVTVGAFSVNVGDRVEIVADHLAQQGAMAVGSTGSLYLDVAQGGLQLDHAIGTNTGIVSLHDRAGAGIRGSGVITTPGLALRSAGGVALSGVQQVNQLAAEVGSLSLRNGRSLAVGTVDGLSGVDATDVVDLRLQGATSDLVLGQAVHAGNSSGADTAVLLAAGRNFINNAGASAITTDDGRWLVQSTSPLADTRGGLASDFKQYDASSAGTVLGSDNGFLYTVAPQLTLALTGSVSKTYDGNTAASVDPATQVSVSGAIDGDTVVLDIAGPSTYADKNVGTGKAVSVAGITLDGASNGTVQVYGYGMAASSASGNIGTITAKQIQLAAGVVQDKTYDGTTAATLRALNLDGVVTGDNVSAGGTVTAQFADRNAGTNKQVNLTGLTLGGTDAGNYQVSNITQASIARKMLQAIVHVDDKVYDGNTGAHVSSQALDAVVTGDDVVLDITGSTFSDKNVGIKVVALNGGLVGTDAGNYELRPGTMSAVASITPKTIGEGTLSVASKVYDGTRDAQVGTSGLVGAVAGDDLDLGLQGLFADKNAGTGKAVNVQLALNGADAGNYRLAHNSVRTSGDITQKTLDAGALDVVTKVYDGTRDVQISSATPSGVVAGDNLLVDVRGQFDDKNAGTGKAVDVQLALRGTDAGNYRLTHDAVRTVGDIVPRTVDAGQLTVATKVYDGTRDAQVGSSGLGDVVSGDDLTLGLQGLFVDKNAGTGKTVDVQLALGGADAANYRLASGHAQATGDIVPKTVVATGGWDVAPKVYDGSRDAQVSGGTIDGVVSGDDLDLELEGQFNDKNAGTGKAVDVRLSLGGTDAGNYQLAESSARATGDVSPRDVEAGPVGVADKAFDGTRNAGLILPPLQGLVDGDQVLLRGQGLFDDSTPAADKTVWIDLSLGGADGGNYRLLDARQQATAAISNPPNLNAVDALSSPPPGGNGTQSGMDNGGGGLGAATAAANAQAGMAGSAQPQLPPSAFDAPGSIGAGGAGQAGAGQAGAGASGAGTGAAGTGTSGTGAAGSGSAGTATAGADAAGSGATQGPDTQHRDGTGTGSSTLVMEQVLRNGDGLSVSLGGEPLAEPQVSVLPVFLEEQGQFVGQFRVDDTGDSLALHPLQGSSVAAPRLDQPVRASYEVQVQLDDEQVVWLRLELLEDGTLRIVAPQAASQLGQDVLGAYGLSALKRLGNVAPQQVRMLVLRFEN</sequence>
<name>A0A7V8GQ79_9GAMM</name>
<dbReference type="Pfam" id="PF05860">
    <property type="entry name" value="TPS"/>
    <property type="match status" value="1"/>
</dbReference>
<dbReference type="InterPro" id="IPR012334">
    <property type="entry name" value="Pectin_lyas_fold"/>
</dbReference>
<reference evidence="6 7" key="1">
    <citation type="submission" date="2017-10" db="EMBL/GenBank/DDBJ databases">
        <title>Whole genome sequencing of Pseudoxanthomonas broegbernensis DSM 12573(T).</title>
        <authorList>
            <person name="Kumar S."/>
            <person name="Bansal K."/>
            <person name="Kaur A."/>
            <person name="Patil P."/>
            <person name="Sharma S."/>
            <person name="Patil P.B."/>
        </authorList>
    </citation>
    <scope>NUCLEOTIDE SEQUENCE [LARGE SCALE GENOMIC DNA]</scope>
    <source>
        <strain evidence="6 7">DSM 12573</strain>
    </source>
</reference>
<comment type="subcellular location">
    <subcellularLocation>
        <location evidence="1">Secreted</location>
    </subcellularLocation>
</comment>
<dbReference type="Pfam" id="PF13018">
    <property type="entry name" value="ESPR"/>
    <property type="match status" value="1"/>
</dbReference>
<dbReference type="InterPro" id="IPR041248">
    <property type="entry name" value="YDG"/>
</dbReference>
<evidence type="ECO:0000313" key="7">
    <source>
        <dbReference type="Proteomes" id="UP000462066"/>
    </source>
</evidence>
<dbReference type="InterPro" id="IPR024973">
    <property type="entry name" value="ESPR"/>
</dbReference>
<gene>
    <name evidence="6" type="ORF">B1992_01735</name>
</gene>
<evidence type="ECO:0000313" key="6">
    <source>
        <dbReference type="EMBL" id="KAF1688162.1"/>
    </source>
</evidence>
<keyword evidence="3" id="KW-0732">Signal</keyword>
<evidence type="ECO:0000256" key="1">
    <source>
        <dbReference type="ARBA" id="ARBA00004613"/>
    </source>
</evidence>
<dbReference type="InterPro" id="IPR011050">
    <property type="entry name" value="Pectin_lyase_fold/virulence"/>
</dbReference>
<dbReference type="Gene3D" id="2.160.20.10">
    <property type="entry name" value="Single-stranded right-handed beta-helix, Pectin lyase-like"/>
    <property type="match status" value="1"/>
</dbReference>
<accession>A0A7V8GQ79</accession>
<dbReference type="InterPro" id="IPR008638">
    <property type="entry name" value="FhaB/CdiA-like_TPS"/>
</dbReference>
<dbReference type="InterPro" id="IPR050909">
    <property type="entry name" value="Bact_Autotransporter_VF"/>
</dbReference>
<feature type="compositionally biased region" description="Gly residues" evidence="4">
    <location>
        <begin position="2065"/>
        <end position="2104"/>
    </location>
</feature>
<protein>
    <recommendedName>
        <fullName evidence="5">Filamentous haemagglutinin FhaB/tRNA nuclease CdiA-like TPS domain-containing protein</fullName>
    </recommendedName>
</protein>
<keyword evidence="2" id="KW-0964">Secreted</keyword>
<dbReference type="SMART" id="SM00912">
    <property type="entry name" value="Haemagg_act"/>
    <property type="match status" value="1"/>
</dbReference>
<organism evidence="6 7">
    <name type="scientific">Pseudoxanthomonas broegbernensis</name>
    <dbReference type="NCBI Taxonomy" id="83619"/>
    <lineage>
        <taxon>Bacteria</taxon>
        <taxon>Pseudomonadati</taxon>
        <taxon>Pseudomonadota</taxon>
        <taxon>Gammaproteobacteria</taxon>
        <taxon>Lysobacterales</taxon>
        <taxon>Lysobacteraceae</taxon>
        <taxon>Pseudoxanthomonas</taxon>
    </lineage>
</organism>
<proteinExistence type="predicted"/>
<dbReference type="SUPFAM" id="SSF51126">
    <property type="entry name" value="Pectin lyase-like"/>
    <property type="match status" value="1"/>
</dbReference>
<dbReference type="PANTHER" id="PTHR12338:SF8">
    <property type="entry name" value="HEME_HEMOPEXIN-BINDING PROTEIN"/>
    <property type="match status" value="1"/>
</dbReference>
<dbReference type="Proteomes" id="UP000462066">
    <property type="component" value="Unassembled WGS sequence"/>
</dbReference>
<evidence type="ECO:0000256" key="2">
    <source>
        <dbReference type="ARBA" id="ARBA00022525"/>
    </source>
</evidence>
<feature type="compositionally biased region" description="Low complexity" evidence="4">
    <location>
        <begin position="1"/>
        <end position="20"/>
    </location>
</feature>
<dbReference type="GO" id="GO:0005576">
    <property type="term" value="C:extracellular region"/>
    <property type="evidence" value="ECO:0007669"/>
    <property type="project" value="UniProtKB-SubCell"/>
</dbReference>
<dbReference type="EMBL" id="MWIP01000001">
    <property type="protein sequence ID" value="KAF1688162.1"/>
    <property type="molecule type" value="Genomic_DNA"/>
</dbReference>
<feature type="region of interest" description="Disordered" evidence="4">
    <location>
        <begin position="2001"/>
        <end position="2135"/>
    </location>
</feature>
<evidence type="ECO:0000259" key="5">
    <source>
        <dbReference type="SMART" id="SM00912"/>
    </source>
</evidence>